<dbReference type="SUPFAM" id="SSF51735">
    <property type="entry name" value="NAD(P)-binding Rossmann-fold domains"/>
    <property type="match status" value="1"/>
</dbReference>
<dbReference type="RefSeq" id="WP_236891848.1">
    <property type="nucleotide sequence ID" value="NZ_AP024488.1"/>
</dbReference>
<dbReference type="PANTHER" id="PTHR43245:SF55">
    <property type="entry name" value="NAD(P)-BINDING DOMAIN-CONTAINING PROTEIN"/>
    <property type="match status" value="1"/>
</dbReference>
<dbReference type="InterPro" id="IPR036291">
    <property type="entry name" value="NAD(P)-bd_dom_sf"/>
</dbReference>
<evidence type="ECO:0000259" key="1">
    <source>
        <dbReference type="Pfam" id="PF01370"/>
    </source>
</evidence>
<evidence type="ECO:0000313" key="3">
    <source>
        <dbReference type="EMBL" id="BCS95596.1"/>
    </source>
</evidence>
<dbReference type="Proteomes" id="UP001320148">
    <property type="component" value="Chromosome"/>
</dbReference>
<dbReference type="InterPro" id="IPR001509">
    <property type="entry name" value="Epimerase_deHydtase"/>
</dbReference>
<dbReference type="InterPro" id="IPR011051">
    <property type="entry name" value="RmlC_Cupin_sf"/>
</dbReference>
<dbReference type="Pfam" id="PF01370">
    <property type="entry name" value="Epimerase"/>
    <property type="match status" value="1"/>
</dbReference>
<dbReference type="Pfam" id="PF14667">
    <property type="entry name" value="Polysacc_synt_C"/>
    <property type="match status" value="1"/>
</dbReference>
<name>A0ABN6F1Y3_9BACT</name>
<organism evidence="3 4">
    <name type="scientific">Desulfoluna limicola</name>
    <dbReference type="NCBI Taxonomy" id="2810562"/>
    <lineage>
        <taxon>Bacteria</taxon>
        <taxon>Pseudomonadati</taxon>
        <taxon>Thermodesulfobacteriota</taxon>
        <taxon>Desulfobacteria</taxon>
        <taxon>Desulfobacterales</taxon>
        <taxon>Desulfolunaceae</taxon>
        <taxon>Desulfoluna</taxon>
    </lineage>
</organism>
<dbReference type="CDD" id="cd07007">
    <property type="entry name" value="cupin_CapF-like_C"/>
    <property type="match status" value="1"/>
</dbReference>
<dbReference type="Gene3D" id="2.60.120.10">
    <property type="entry name" value="Jelly Rolls"/>
    <property type="match status" value="1"/>
</dbReference>
<keyword evidence="4" id="KW-1185">Reference proteome</keyword>
<dbReference type="InterPro" id="IPR050177">
    <property type="entry name" value="Lipid_A_modif_metabolic_enz"/>
</dbReference>
<dbReference type="EMBL" id="AP024488">
    <property type="protein sequence ID" value="BCS95596.1"/>
    <property type="molecule type" value="Genomic_DNA"/>
</dbReference>
<proteinExistence type="predicted"/>
<dbReference type="InterPro" id="IPR014710">
    <property type="entry name" value="RmlC-like_jellyroll"/>
</dbReference>
<feature type="domain" description="NAD-dependent epimerase/dehydratase" evidence="1">
    <location>
        <begin position="4"/>
        <end position="188"/>
    </location>
</feature>
<dbReference type="Gene3D" id="3.40.50.720">
    <property type="entry name" value="NAD(P)-binding Rossmann-like Domain"/>
    <property type="match status" value="1"/>
</dbReference>
<reference evidence="3 4" key="1">
    <citation type="submission" date="2021-02" db="EMBL/GenBank/DDBJ databases">
        <title>Complete genome of Desulfoluna sp. strain ASN36.</title>
        <authorList>
            <person name="Takahashi A."/>
            <person name="Kojima H."/>
            <person name="Fukui M."/>
        </authorList>
    </citation>
    <scope>NUCLEOTIDE SEQUENCE [LARGE SCALE GENOMIC DNA]</scope>
    <source>
        <strain evidence="3 4">ASN36</strain>
    </source>
</reference>
<dbReference type="PANTHER" id="PTHR43245">
    <property type="entry name" value="BIFUNCTIONAL POLYMYXIN RESISTANCE PROTEIN ARNA"/>
    <property type="match status" value="1"/>
</dbReference>
<accession>A0ABN6F1Y3</accession>
<evidence type="ECO:0000313" key="4">
    <source>
        <dbReference type="Proteomes" id="UP001320148"/>
    </source>
</evidence>
<feature type="domain" description="Capsular polysaccharide assembling protein CapF C-terminal" evidence="2">
    <location>
        <begin position="256"/>
        <end position="366"/>
    </location>
</feature>
<gene>
    <name evidence="3" type="ORF">DSLASN_12280</name>
</gene>
<protein>
    <submittedName>
        <fullName evidence="3">Capsular polysaccharide biosynthesis protein Cap8F</fullName>
    </submittedName>
</protein>
<sequence length="373" mass="42280">MKHVLVTGSAGFVGKNLVAALRRREDVSLSTFDIEDDKNELKKGLLNADVIYHLAGVNRPKTNDEFSKGNAGLTEEIAAFLEKNNRQPVIILASSIQADLENPYGQSKKAAEDALFSYHGLTGAPICIYRFPNLFGKWSQPNYNTVVATFCHNIARGLEITISDPNHEVEFVYIDDVVQAFLAHLDSKPNQDRHWYTISRVFRVTLGDLAARIRTLHEIRKTLVVPDLSDDFMKCLHATYLSFLPEDDFAYPVKLNTDDRGWLFELIKSEQFGQIFVSKTMPGITRGDHFHDTKLEKFCVIQGEGVIRFRQIESEEILEYPVDGNDIKIADIPPGYTHSIENTGEEEMICLFWANQIFNPESPDTYFVPVKTT</sequence>
<dbReference type="SUPFAM" id="SSF51182">
    <property type="entry name" value="RmlC-like cupins"/>
    <property type="match status" value="1"/>
</dbReference>
<evidence type="ECO:0000259" key="2">
    <source>
        <dbReference type="Pfam" id="PF14667"/>
    </source>
</evidence>
<dbReference type="InterPro" id="IPR029303">
    <property type="entry name" value="CapF_C"/>
</dbReference>